<feature type="compositionally biased region" description="Low complexity" evidence="1">
    <location>
        <begin position="39"/>
        <end position="48"/>
    </location>
</feature>
<sequence>MPASASFSPETRLPSPTSWTPSSPSFSLRPITPTPSQKPSLPSARSAPHSPPRSKSRNGKRRSQLTSSFKNQRLYATPKTPKTWTYPEQTPIQSIPSTILKMPQDPTKTKYIQRNLDYASAFKCEERSRPQKHITPYSVPPPSIGTYDYLHNHEGQLIVLTQSKKNCSEVTVPFRSKASKPVNPAIQTVNLFPSRTRWEGNLSKVGSWEEDYYERRGCDVESYQPRMSENLSQADLNNKKITDDNYASLSFKRSNTAPSLLAGKSESGIIPGEFFDSTQPTVQTHEPNRQSWYFKQTPNRSRIDINTAIAKYAEKKKKELKAEGKDVVVESNWFDEDDSATTQEMKVGVRARNLSIEIKKAYGGERKLRAMTAFASRRSGLSQITDGADTRTNQMQKKIKQKNNNLSHKFEFNGYHTVNRKYKSKKNGKTYSKNLRKKGPVSVNVYDDHFDRFAMGRTRPLNQKVDVIKEVKYESNLNGASGFEYLFKKKEVYVSLKDLKIKKGEIDDVVERSRGGSPTMSPEQIKIEKGFEGVGGEGEVEGSVVSSMY</sequence>
<evidence type="ECO:0000256" key="1">
    <source>
        <dbReference type="SAM" id="MobiDB-lite"/>
    </source>
</evidence>
<name>A0A9W7KVW1_9STRA</name>
<comment type="caution">
    <text evidence="2">The sequence shown here is derived from an EMBL/GenBank/DDBJ whole genome shotgun (WGS) entry which is preliminary data.</text>
</comment>
<dbReference type="AlphaFoldDB" id="A0A9W7KVW1"/>
<dbReference type="OrthoDB" id="195906at2759"/>
<proteinExistence type="predicted"/>
<evidence type="ECO:0000313" key="2">
    <source>
        <dbReference type="EMBL" id="GMI13191.1"/>
    </source>
</evidence>
<keyword evidence="3" id="KW-1185">Reference proteome</keyword>
<protein>
    <submittedName>
        <fullName evidence="2">Uncharacterized protein</fullName>
    </submittedName>
</protein>
<feature type="compositionally biased region" description="Polar residues" evidence="1">
    <location>
        <begin position="80"/>
        <end position="89"/>
    </location>
</feature>
<feature type="compositionally biased region" description="Basic residues" evidence="1">
    <location>
        <begin position="52"/>
        <end position="63"/>
    </location>
</feature>
<feature type="region of interest" description="Disordered" evidence="1">
    <location>
        <begin position="1"/>
        <end position="89"/>
    </location>
</feature>
<dbReference type="Proteomes" id="UP001165122">
    <property type="component" value="Unassembled WGS sequence"/>
</dbReference>
<evidence type="ECO:0000313" key="3">
    <source>
        <dbReference type="Proteomes" id="UP001165122"/>
    </source>
</evidence>
<reference evidence="3" key="1">
    <citation type="journal article" date="2023" name="Commun. Biol.">
        <title>Genome analysis of Parmales, the sister group of diatoms, reveals the evolutionary specialization of diatoms from phago-mixotrophs to photoautotrophs.</title>
        <authorList>
            <person name="Ban H."/>
            <person name="Sato S."/>
            <person name="Yoshikawa S."/>
            <person name="Yamada K."/>
            <person name="Nakamura Y."/>
            <person name="Ichinomiya M."/>
            <person name="Sato N."/>
            <person name="Blanc-Mathieu R."/>
            <person name="Endo H."/>
            <person name="Kuwata A."/>
            <person name="Ogata H."/>
        </authorList>
    </citation>
    <scope>NUCLEOTIDE SEQUENCE [LARGE SCALE GENOMIC DNA]</scope>
    <source>
        <strain evidence="3">NIES 3700</strain>
    </source>
</reference>
<gene>
    <name evidence="2" type="ORF">TrLO_g9212</name>
</gene>
<feature type="compositionally biased region" description="Low complexity" evidence="1">
    <location>
        <begin position="14"/>
        <end position="27"/>
    </location>
</feature>
<dbReference type="EMBL" id="BRXW01000187">
    <property type="protein sequence ID" value="GMI13191.1"/>
    <property type="molecule type" value="Genomic_DNA"/>
</dbReference>
<accession>A0A9W7KVW1</accession>
<organism evidence="2 3">
    <name type="scientific">Triparma laevis f. longispina</name>
    <dbReference type="NCBI Taxonomy" id="1714387"/>
    <lineage>
        <taxon>Eukaryota</taxon>
        <taxon>Sar</taxon>
        <taxon>Stramenopiles</taxon>
        <taxon>Ochrophyta</taxon>
        <taxon>Bolidophyceae</taxon>
        <taxon>Parmales</taxon>
        <taxon>Triparmaceae</taxon>
        <taxon>Triparma</taxon>
    </lineage>
</organism>